<dbReference type="NCBIfam" id="NF002014">
    <property type="entry name" value="PRK00819.1-4"/>
    <property type="match status" value="1"/>
</dbReference>
<dbReference type="OrthoDB" id="4537997at2"/>
<dbReference type="InterPro" id="IPR022928">
    <property type="entry name" value="RNA_2'-PTrans_KptA"/>
</dbReference>
<evidence type="ECO:0000256" key="3">
    <source>
        <dbReference type="ARBA" id="ARBA00023027"/>
    </source>
</evidence>
<dbReference type="GO" id="GO:0006388">
    <property type="term" value="P:tRNA splicing, via endonucleolytic cleavage and ligation"/>
    <property type="evidence" value="ECO:0007669"/>
    <property type="project" value="UniProtKB-UniRule"/>
</dbReference>
<evidence type="ECO:0000256" key="2">
    <source>
        <dbReference type="ARBA" id="ARBA00022679"/>
    </source>
</evidence>
<dbReference type="PANTHER" id="PTHR12684:SF2">
    <property type="entry name" value="TRNA 2'-PHOSPHOTRANSFERASE 1"/>
    <property type="match status" value="1"/>
</dbReference>
<evidence type="ECO:0000256" key="4">
    <source>
        <dbReference type="ARBA" id="ARBA00025212"/>
    </source>
</evidence>
<comment type="caution">
    <text evidence="6">The sequence shown here is derived from an EMBL/GenBank/DDBJ whole genome shotgun (WGS) entry which is preliminary data.</text>
</comment>
<gene>
    <name evidence="5" type="primary">kptA</name>
    <name evidence="6" type="ORF">Enr8_46390</name>
</gene>
<evidence type="ECO:0000313" key="7">
    <source>
        <dbReference type="Proteomes" id="UP000318878"/>
    </source>
</evidence>
<dbReference type="InterPro" id="IPR042081">
    <property type="entry name" value="RNA_2'-PTrans_C"/>
</dbReference>
<comment type="similarity">
    <text evidence="1 5">Belongs to the KptA/TPT1 family.</text>
</comment>
<evidence type="ECO:0000256" key="1">
    <source>
        <dbReference type="ARBA" id="ARBA00009836"/>
    </source>
</evidence>
<keyword evidence="2 5" id="KW-0808">Transferase</keyword>
<keyword evidence="7" id="KW-1185">Reference proteome</keyword>
<dbReference type="Gene3D" id="3.20.170.30">
    <property type="match status" value="1"/>
</dbReference>
<dbReference type="AlphaFoldDB" id="A0A5C5UX26"/>
<dbReference type="EMBL" id="SJPF01000006">
    <property type="protein sequence ID" value="TWT29982.1"/>
    <property type="molecule type" value="Genomic_DNA"/>
</dbReference>
<organism evidence="6 7">
    <name type="scientific">Blastopirellula retiformator</name>
    <dbReference type="NCBI Taxonomy" id="2527970"/>
    <lineage>
        <taxon>Bacteria</taxon>
        <taxon>Pseudomonadati</taxon>
        <taxon>Planctomycetota</taxon>
        <taxon>Planctomycetia</taxon>
        <taxon>Pirellulales</taxon>
        <taxon>Pirellulaceae</taxon>
        <taxon>Blastopirellula</taxon>
    </lineage>
</organism>
<dbReference type="SUPFAM" id="SSF56399">
    <property type="entry name" value="ADP-ribosylation"/>
    <property type="match status" value="1"/>
</dbReference>
<sequence>MDAKQLKSTSKFLSLVLRHQPDKIGVELDEQGWIDVETLLAAINRSGKRVTREQLNEVVETNDKRRFQFSGDGAQIRATQGHSVEVDLGYQPATPPEFLLHGTPERSVAIILETGLKKMARHHVHLHHDQATASAVGQRRGKPILLQIAAGRMHADGYLFYVTPNEVWLTDEVPPQYLSLLEVASG</sequence>
<dbReference type="PANTHER" id="PTHR12684">
    <property type="entry name" value="PUTATIVE PHOSPHOTRANSFERASE"/>
    <property type="match status" value="1"/>
</dbReference>
<reference evidence="6 7" key="1">
    <citation type="submission" date="2019-02" db="EMBL/GenBank/DDBJ databases">
        <title>Deep-cultivation of Planctomycetes and their phenomic and genomic characterization uncovers novel biology.</title>
        <authorList>
            <person name="Wiegand S."/>
            <person name="Jogler M."/>
            <person name="Boedeker C."/>
            <person name="Pinto D."/>
            <person name="Vollmers J."/>
            <person name="Rivas-Marin E."/>
            <person name="Kohn T."/>
            <person name="Peeters S.H."/>
            <person name="Heuer A."/>
            <person name="Rast P."/>
            <person name="Oberbeckmann S."/>
            <person name="Bunk B."/>
            <person name="Jeske O."/>
            <person name="Meyerdierks A."/>
            <person name="Storesund J.E."/>
            <person name="Kallscheuer N."/>
            <person name="Luecker S."/>
            <person name="Lage O.M."/>
            <person name="Pohl T."/>
            <person name="Merkel B.J."/>
            <person name="Hornburger P."/>
            <person name="Mueller R.-W."/>
            <person name="Bruemmer F."/>
            <person name="Labrenz M."/>
            <person name="Spormann A.M."/>
            <person name="Op Den Camp H."/>
            <person name="Overmann J."/>
            <person name="Amann R."/>
            <person name="Jetten M.S.M."/>
            <person name="Mascher T."/>
            <person name="Medema M.H."/>
            <person name="Devos D.P."/>
            <person name="Kaster A.-K."/>
            <person name="Ovreas L."/>
            <person name="Rohde M."/>
            <person name="Galperin M.Y."/>
            <person name="Jogler C."/>
        </authorList>
    </citation>
    <scope>NUCLEOTIDE SEQUENCE [LARGE SCALE GENOMIC DNA]</scope>
    <source>
        <strain evidence="6 7">Enr8</strain>
    </source>
</reference>
<protein>
    <recommendedName>
        <fullName evidence="5">Probable RNA 2'-phosphotransferase</fullName>
        <ecNumber evidence="5">2.7.1.-</ecNumber>
    </recommendedName>
</protein>
<dbReference type="RefSeq" id="WP_146436169.1">
    <property type="nucleotide sequence ID" value="NZ_SJPF01000006.1"/>
</dbReference>
<dbReference type="InterPro" id="IPR042080">
    <property type="entry name" value="RNA_2'-PTrans_N"/>
</dbReference>
<name>A0A5C5UX26_9BACT</name>
<dbReference type="EC" id="2.7.1.-" evidence="5"/>
<evidence type="ECO:0000313" key="6">
    <source>
        <dbReference type="EMBL" id="TWT29982.1"/>
    </source>
</evidence>
<dbReference type="HAMAP" id="MF_00299">
    <property type="entry name" value="KptA"/>
    <property type="match status" value="1"/>
</dbReference>
<dbReference type="Gene3D" id="1.10.10.970">
    <property type="entry name" value="RNA 2'-phosphotransferase, Tpt1/KptA family, N-terminal domain"/>
    <property type="match status" value="1"/>
</dbReference>
<dbReference type="GO" id="GO:0000215">
    <property type="term" value="F:tRNA 2'-phosphotransferase activity"/>
    <property type="evidence" value="ECO:0007669"/>
    <property type="project" value="TreeGrafter"/>
</dbReference>
<dbReference type="GO" id="GO:0003950">
    <property type="term" value="F:NAD+ poly-ADP-ribosyltransferase activity"/>
    <property type="evidence" value="ECO:0007669"/>
    <property type="project" value="InterPro"/>
</dbReference>
<dbReference type="Proteomes" id="UP000318878">
    <property type="component" value="Unassembled WGS sequence"/>
</dbReference>
<accession>A0A5C5UX26</accession>
<evidence type="ECO:0000256" key="5">
    <source>
        <dbReference type="HAMAP-Rule" id="MF_00299"/>
    </source>
</evidence>
<proteinExistence type="inferred from homology"/>
<dbReference type="InterPro" id="IPR002745">
    <property type="entry name" value="Ptrans_KptA/Tpt1"/>
</dbReference>
<keyword evidence="3 5" id="KW-0520">NAD</keyword>
<dbReference type="Pfam" id="PF01885">
    <property type="entry name" value="PTS_2-RNA"/>
    <property type="match status" value="1"/>
</dbReference>
<comment type="function">
    <text evidence="4 5">Removes the 2'-phosphate from RNA via an intermediate in which the phosphate is ADP-ribosylated by NAD followed by a presumed transesterification to release the RNA and generate ADP-ribose 1''-2''-cyclic phosphate (APPR&gt;P). May function as an ADP-ribosylase.</text>
</comment>